<sequence>MMQNALPPLAINGKFLAAQPTGVHRVAAELTHALSAIARAQPGALDLQLWVPADAAEAARAFGLPVRIIAPLRHIPWEQLSIPLRDRDRLLLNLCNIGPVLRANAITMIHDAQVYATPESYSRPFRMWYKGIQPVLGRHNRAILTVSDHSRTEIAHYGVCDASKIEVVHNGVDHILRVESEPGIIARLGLEPGRYVVALAATQAHKNIALLARAFARQRLAGLKLVLVGGTKREAFAASGIMLPANAVLSGRISDGELRALYEAALCIAFPSRTEGFGLPPLEAMLLGCPAVVAPCGALPEVCGAAALYADVDDEEAWVTQLRALADDPALRARYSALGVEQAHYFTWERAAQRLLEIVAERAHG</sequence>
<keyword evidence="5" id="KW-1185">Reference proteome</keyword>
<dbReference type="GO" id="GO:0016757">
    <property type="term" value="F:glycosyltransferase activity"/>
    <property type="evidence" value="ECO:0007669"/>
    <property type="project" value="InterPro"/>
</dbReference>
<feature type="domain" description="Glycosyl transferase family 1" evidence="2">
    <location>
        <begin position="193"/>
        <end position="336"/>
    </location>
</feature>
<dbReference type="CDD" id="cd03809">
    <property type="entry name" value="GT4_MtfB-like"/>
    <property type="match status" value="1"/>
</dbReference>
<comment type="caution">
    <text evidence="4">The sequence shown here is derived from an EMBL/GenBank/DDBJ whole genome shotgun (WGS) entry which is preliminary data.</text>
</comment>
<organism evidence="4 5">
    <name type="scientific">Sphingobium fluviale</name>
    <dbReference type="NCBI Taxonomy" id="2506423"/>
    <lineage>
        <taxon>Bacteria</taxon>
        <taxon>Pseudomonadati</taxon>
        <taxon>Pseudomonadota</taxon>
        <taxon>Alphaproteobacteria</taxon>
        <taxon>Sphingomonadales</taxon>
        <taxon>Sphingomonadaceae</taxon>
        <taxon>Sphingobium</taxon>
    </lineage>
</organism>
<name>A0A4Q1KJA6_9SPHN</name>
<dbReference type="InterPro" id="IPR028098">
    <property type="entry name" value="Glyco_trans_4-like_N"/>
</dbReference>
<evidence type="ECO:0000256" key="1">
    <source>
        <dbReference type="ARBA" id="ARBA00022679"/>
    </source>
</evidence>
<gene>
    <name evidence="4" type="ORF">EQG66_05055</name>
</gene>
<reference evidence="5" key="1">
    <citation type="submission" date="2019-01" db="EMBL/GenBank/DDBJ databases">
        <title>Cytophagaceae bacterium strain CAR-16.</title>
        <authorList>
            <person name="Chen W.-M."/>
        </authorList>
    </citation>
    <scope>NUCLEOTIDE SEQUENCE [LARGE SCALE GENOMIC DNA]</scope>
    <source>
        <strain evidence="5">CHR27</strain>
    </source>
</reference>
<protein>
    <submittedName>
        <fullName evidence="4">Glycosyltransferase family 1 protein</fullName>
    </submittedName>
</protein>
<dbReference type="OrthoDB" id="9801609at2"/>
<evidence type="ECO:0000313" key="4">
    <source>
        <dbReference type="EMBL" id="RXR29908.1"/>
    </source>
</evidence>
<evidence type="ECO:0000259" key="2">
    <source>
        <dbReference type="Pfam" id="PF00534"/>
    </source>
</evidence>
<evidence type="ECO:0000313" key="5">
    <source>
        <dbReference type="Proteomes" id="UP000290958"/>
    </source>
</evidence>
<dbReference type="Gene3D" id="3.40.50.2000">
    <property type="entry name" value="Glycogen Phosphorylase B"/>
    <property type="match status" value="2"/>
</dbReference>
<dbReference type="GO" id="GO:0009103">
    <property type="term" value="P:lipopolysaccharide biosynthetic process"/>
    <property type="evidence" value="ECO:0007669"/>
    <property type="project" value="TreeGrafter"/>
</dbReference>
<dbReference type="AlphaFoldDB" id="A0A4Q1KJA6"/>
<dbReference type="EMBL" id="SBKP01000003">
    <property type="protein sequence ID" value="RXR29908.1"/>
    <property type="molecule type" value="Genomic_DNA"/>
</dbReference>
<proteinExistence type="predicted"/>
<dbReference type="InterPro" id="IPR001296">
    <property type="entry name" value="Glyco_trans_1"/>
</dbReference>
<evidence type="ECO:0000259" key="3">
    <source>
        <dbReference type="Pfam" id="PF13439"/>
    </source>
</evidence>
<accession>A0A4Q1KJA6</accession>
<dbReference type="PANTHER" id="PTHR46401:SF2">
    <property type="entry name" value="GLYCOSYLTRANSFERASE WBBK-RELATED"/>
    <property type="match status" value="1"/>
</dbReference>
<feature type="domain" description="Glycosyltransferase subfamily 4-like N-terminal" evidence="3">
    <location>
        <begin position="101"/>
        <end position="174"/>
    </location>
</feature>
<dbReference type="PANTHER" id="PTHR46401">
    <property type="entry name" value="GLYCOSYLTRANSFERASE WBBK-RELATED"/>
    <property type="match status" value="1"/>
</dbReference>
<dbReference type="Proteomes" id="UP000290958">
    <property type="component" value="Unassembled WGS sequence"/>
</dbReference>
<dbReference type="SUPFAM" id="SSF53756">
    <property type="entry name" value="UDP-Glycosyltransferase/glycogen phosphorylase"/>
    <property type="match status" value="1"/>
</dbReference>
<dbReference type="Pfam" id="PF13439">
    <property type="entry name" value="Glyco_transf_4"/>
    <property type="match status" value="1"/>
</dbReference>
<dbReference type="Pfam" id="PF00534">
    <property type="entry name" value="Glycos_transf_1"/>
    <property type="match status" value="1"/>
</dbReference>
<keyword evidence="1 4" id="KW-0808">Transferase</keyword>